<sequence length="84" mass="9139">MIIVHRLKGEQFFLNADLVESVESTPDTVVTLVDGRRMVVADSPQEIAQRVVEFRAAILVSASQLRDEFGGSVVSLRPDDGSAP</sequence>
<proteinExistence type="predicted"/>
<dbReference type="EMBL" id="UOEK01000619">
    <property type="protein sequence ID" value="VAW09631.1"/>
    <property type="molecule type" value="Genomic_DNA"/>
</dbReference>
<name>A0A3B0STE0_9ZZZZ</name>
<dbReference type="InterPro" id="IPR009384">
    <property type="entry name" value="SwrD-like"/>
</dbReference>
<keyword evidence="1" id="KW-0969">Cilium</keyword>
<dbReference type="AlphaFoldDB" id="A0A3B0STE0"/>
<keyword evidence="1" id="KW-0966">Cell projection</keyword>
<organism evidence="1">
    <name type="scientific">hydrothermal vent metagenome</name>
    <dbReference type="NCBI Taxonomy" id="652676"/>
    <lineage>
        <taxon>unclassified sequences</taxon>
        <taxon>metagenomes</taxon>
        <taxon>ecological metagenomes</taxon>
    </lineage>
</organism>
<protein>
    <submittedName>
        <fullName evidence="1">Flagellar protein FlbD</fullName>
    </submittedName>
</protein>
<keyword evidence="1" id="KW-0282">Flagellum</keyword>
<reference evidence="1" key="1">
    <citation type="submission" date="2018-06" db="EMBL/GenBank/DDBJ databases">
        <authorList>
            <person name="Zhirakovskaya E."/>
        </authorList>
    </citation>
    <scope>NUCLEOTIDE SEQUENCE</scope>
</reference>
<dbReference type="Pfam" id="PF06289">
    <property type="entry name" value="FlbD"/>
    <property type="match status" value="1"/>
</dbReference>
<evidence type="ECO:0000313" key="1">
    <source>
        <dbReference type="EMBL" id="VAW09631.1"/>
    </source>
</evidence>
<accession>A0A3B0STE0</accession>
<dbReference type="PANTHER" id="PTHR39185">
    <property type="entry name" value="SWARMING MOTILITY PROTEIN SWRD"/>
    <property type="match status" value="1"/>
</dbReference>
<gene>
    <name evidence="1" type="ORF">MNBD_ACTINO02-2946</name>
</gene>
<dbReference type="PANTHER" id="PTHR39185:SF1">
    <property type="entry name" value="SWARMING MOTILITY PROTEIN SWRD"/>
    <property type="match status" value="1"/>
</dbReference>